<accession>A0A914WCA8</accession>
<keyword evidence="1" id="KW-1185">Reference proteome</keyword>
<sequence length="124" mass="14029">MSSTEQQFDSDRFEKDLKALCVNFANCLEAVYFEIAKEADNPLAASLHQCLVLTDELHTLAELIRSDTNASTDVIATFSDRCTEIETLFKRIDALQEFVANMQEHFNALEATVSKAEKELLHKK</sequence>
<evidence type="ECO:0000313" key="1">
    <source>
        <dbReference type="Proteomes" id="UP000887566"/>
    </source>
</evidence>
<organism evidence="1 2">
    <name type="scientific">Plectus sambesii</name>
    <dbReference type="NCBI Taxonomy" id="2011161"/>
    <lineage>
        <taxon>Eukaryota</taxon>
        <taxon>Metazoa</taxon>
        <taxon>Ecdysozoa</taxon>
        <taxon>Nematoda</taxon>
        <taxon>Chromadorea</taxon>
        <taxon>Plectida</taxon>
        <taxon>Plectina</taxon>
        <taxon>Plectoidea</taxon>
        <taxon>Plectidae</taxon>
        <taxon>Plectus</taxon>
    </lineage>
</organism>
<reference evidence="2" key="1">
    <citation type="submission" date="2022-11" db="UniProtKB">
        <authorList>
            <consortium name="WormBaseParasite"/>
        </authorList>
    </citation>
    <scope>IDENTIFICATION</scope>
</reference>
<dbReference type="WBParaSite" id="PSAMB.scaffold3522size17944.g21721.t1">
    <property type="protein sequence ID" value="PSAMB.scaffold3522size17944.g21721.t1"/>
    <property type="gene ID" value="PSAMB.scaffold3522size17944.g21721"/>
</dbReference>
<dbReference type="Proteomes" id="UP000887566">
    <property type="component" value="Unplaced"/>
</dbReference>
<name>A0A914WCA8_9BILA</name>
<protein>
    <submittedName>
        <fullName evidence="2">Uncharacterized protein</fullName>
    </submittedName>
</protein>
<proteinExistence type="predicted"/>
<evidence type="ECO:0000313" key="2">
    <source>
        <dbReference type="WBParaSite" id="PSAMB.scaffold3522size17944.g21721.t1"/>
    </source>
</evidence>
<dbReference type="AlphaFoldDB" id="A0A914WCA8"/>